<dbReference type="EMBL" id="JBHTLK010000294">
    <property type="protein sequence ID" value="MFD1151905.1"/>
    <property type="molecule type" value="Genomic_DNA"/>
</dbReference>
<evidence type="ECO:0000256" key="1">
    <source>
        <dbReference type="SAM" id="MobiDB-lite"/>
    </source>
</evidence>
<protein>
    <submittedName>
        <fullName evidence="2">Uncharacterized protein</fullName>
    </submittedName>
</protein>
<proteinExistence type="predicted"/>
<sequence>MDLYGNLPFPATGLAEAATGFPRGIEAPAIVNHSTRSYLYGRSRPTWEQLMAREPSLHDYDDSHDANPEGRS</sequence>
<dbReference type="Proteomes" id="UP001597168">
    <property type="component" value="Unassembled WGS sequence"/>
</dbReference>
<evidence type="ECO:0000313" key="2">
    <source>
        <dbReference type="EMBL" id="MFD1151905.1"/>
    </source>
</evidence>
<evidence type="ECO:0000313" key="3">
    <source>
        <dbReference type="Proteomes" id="UP001597168"/>
    </source>
</evidence>
<name>A0ABW3R589_9PSEU</name>
<accession>A0ABW3R589</accession>
<feature type="region of interest" description="Disordered" evidence="1">
    <location>
        <begin position="53"/>
        <end position="72"/>
    </location>
</feature>
<reference evidence="3" key="1">
    <citation type="journal article" date="2019" name="Int. J. Syst. Evol. Microbiol.">
        <title>The Global Catalogue of Microorganisms (GCM) 10K type strain sequencing project: providing services to taxonomists for standard genome sequencing and annotation.</title>
        <authorList>
            <consortium name="The Broad Institute Genomics Platform"/>
            <consortium name="The Broad Institute Genome Sequencing Center for Infectious Disease"/>
            <person name="Wu L."/>
            <person name="Ma J."/>
        </authorList>
    </citation>
    <scope>NUCLEOTIDE SEQUENCE [LARGE SCALE GENOMIC DNA]</scope>
    <source>
        <strain evidence="3">CCUG 60214</strain>
    </source>
</reference>
<keyword evidence="3" id="KW-1185">Reference proteome</keyword>
<organism evidence="2 3">
    <name type="scientific">Saccharothrix hoggarensis</name>
    <dbReference type="NCBI Taxonomy" id="913853"/>
    <lineage>
        <taxon>Bacteria</taxon>
        <taxon>Bacillati</taxon>
        <taxon>Actinomycetota</taxon>
        <taxon>Actinomycetes</taxon>
        <taxon>Pseudonocardiales</taxon>
        <taxon>Pseudonocardiaceae</taxon>
        <taxon>Saccharothrix</taxon>
    </lineage>
</organism>
<gene>
    <name evidence="2" type="ORF">ACFQ3T_32610</name>
</gene>
<feature type="compositionally biased region" description="Basic and acidic residues" evidence="1">
    <location>
        <begin position="55"/>
        <end position="72"/>
    </location>
</feature>
<comment type="caution">
    <text evidence="2">The sequence shown here is derived from an EMBL/GenBank/DDBJ whole genome shotgun (WGS) entry which is preliminary data.</text>
</comment>